<evidence type="ECO:0000256" key="2">
    <source>
        <dbReference type="ARBA" id="ARBA00022679"/>
    </source>
</evidence>
<comment type="caution">
    <text evidence="5">The sequence shown here is derived from an EMBL/GenBank/DDBJ whole genome shotgun (WGS) entry which is preliminary data.</text>
</comment>
<evidence type="ECO:0000256" key="1">
    <source>
        <dbReference type="ARBA" id="ARBA00022603"/>
    </source>
</evidence>
<proteinExistence type="predicted"/>
<dbReference type="EMBL" id="MSIE01000011">
    <property type="protein sequence ID" value="OLF18053.1"/>
    <property type="molecule type" value="Genomic_DNA"/>
</dbReference>
<dbReference type="PANTHER" id="PTHR43464:SF19">
    <property type="entry name" value="UBIQUINONE BIOSYNTHESIS O-METHYLTRANSFERASE, MITOCHONDRIAL"/>
    <property type="match status" value="1"/>
</dbReference>
<dbReference type="InterPro" id="IPR029063">
    <property type="entry name" value="SAM-dependent_MTases_sf"/>
</dbReference>
<keyword evidence="6" id="KW-1185">Reference proteome</keyword>
<reference evidence="5 6" key="1">
    <citation type="submission" date="2016-12" db="EMBL/GenBank/DDBJ databases">
        <title>The draft genome sequence of Actinophytocola sp. 11-183.</title>
        <authorList>
            <person name="Wang W."/>
            <person name="Yuan L."/>
        </authorList>
    </citation>
    <scope>NUCLEOTIDE SEQUENCE [LARGE SCALE GENOMIC DNA]</scope>
    <source>
        <strain evidence="5 6">11-183</strain>
    </source>
</reference>
<protein>
    <recommendedName>
        <fullName evidence="4">Methyltransferase domain-containing protein</fullName>
    </recommendedName>
</protein>
<dbReference type="Pfam" id="PF13649">
    <property type="entry name" value="Methyltransf_25"/>
    <property type="match status" value="1"/>
</dbReference>
<gene>
    <name evidence="5" type="ORF">BU204_07855</name>
</gene>
<dbReference type="AlphaFoldDB" id="A0A1Q8CUM5"/>
<keyword evidence="3" id="KW-0949">S-adenosyl-L-methionine</keyword>
<keyword evidence="2" id="KW-0808">Transferase</keyword>
<dbReference type="OrthoDB" id="9786503at2"/>
<dbReference type="RefSeq" id="WP_075124911.1">
    <property type="nucleotide sequence ID" value="NZ_MSIE01000011.1"/>
</dbReference>
<organism evidence="5 6">
    <name type="scientific">Actinophytocola xanthii</name>
    <dbReference type="NCBI Taxonomy" id="1912961"/>
    <lineage>
        <taxon>Bacteria</taxon>
        <taxon>Bacillati</taxon>
        <taxon>Actinomycetota</taxon>
        <taxon>Actinomycetes</taxon>
        <taxon>Pseudonocardiales</taxon>
        <taxon>Pseudonocardiaceae</taxon>
    </lineage>
</organism>
<dbReference type="STRING" id="1912961.BU204_07855"/>
<dbReference type="CDD" id="cd02440">
    <property type="entry name" value="AdoMet_MTases"/>
    <property type="match status" value="1"/>
</dbReference>
<accession>A0A1Q8CUM5</accession>
<evidence type="ECO:0000256" key="3">
    <source>
        <dbReference type="ARBA" id="ARBA00022691"/>
    </source>
</evidence>
<dbReference type="GO" id="GO:0032259">
    <property type="term" value="P:methylation"/>
    <property type="evidence" value="ECO:0007669"/>
    <property type="project" value="UniProtKB-KW"/>
</dbReference>
<dbReference type="InterPro" id="IPR041698">
    <property type="entry name" value="Methyltransf_25"/>
</dbReference>
<dbReference type="PANTHER" id="PTHR43464">
    <property type="entry name" value="METHYLTRANSFERASE"/>
    <property type="match status" value="1"/>
</dbReference>
<evidence type="ECO:0000313" key="5">
    <source>
        <dbReference type="EMBL" id="OLF18053.1"/>
    </source>
</evidence>
<name>A0A1Q8CUM5_9PSEU</name>
<evidence type="ECO:0000259" key="4">
    <source>
        <dbReference type="Pfam" id="PF13649"/>
    </source>
</evidence>
<dbReference type="Gene3D" id="3.40.50.150">
    <property type="entry name" value="Vaccinia Virus protein VP39"/>
    <property type="match status" value="1"/>
</dbReference>
<sequence length="213" mass="22910">MSDVPDRHSPPPFDAGWWEEHYQAHAAPPDTPSAQLVAEVAGLAAGSALDAGCGRGADALWLARQGWRVTAVDVSPTAVDKARELAEHHDATVAARVSWVVADLTTWLPDERYDLVVSQYVHPAMPFGEFVARLALAVAPDGTLLVVGHDHADEHSAAHAPAQASIGLDTVTGALSPRLWEVAVAESRTRHVEHGSTRTRMEDLVVRAHRKPE</sequence>
<dbReference type="GO" id="GO:0008168">
    <property type="term" value="F:methyltransferase activity"/>
    <property type="evidence" value="ECO:0007669"/>
    <property type="project" value="UniProtKB-KW"/>
</dbReference>
<feature type="domain" description="Methyltransferase" evidence="4">
    <location>
        <begin position="49"/>
        <end position="142"/>
    </location>
</feature>
<dbReference type="Proteomes" id="UP000185596">
    <property type="component" value="Unassembled WGS sequence"/>
</dbReference>
<dbReference type="SUPFAM" id="SSF53335">
    <property type="entry name" value="S-adenosyl-L-methionine-dependent methyltransferases"/>
    <property type="match status" value="1"/>
</dbReference>
<evidence type="ECO:0000313" key="6">
    <source>
        <dbReference type="Proteomes" id="UP000185596"/>
    </source>
</evidence>
<keyword evidence="1" id="KW-0489">Methyltransferase</keyword>